<name>K9WIW1_9CYAN</name>
<dbReference type="eggNOG" id="COG0204">
    <property type="taxonomic scope" value="Bacteria"/>
</dbReference>
<accession>K9WIW1</accession>
<evidence type="ECO:0000256" key="2">
    <source>
        <dbReference type="ARBA" id="ARBA00023315"/>
    </source>
</evidence>
<organism evidence="4 5">
    <name type="scientific">Allocoleopsis franciscana PCC 7113</name>
    <dbReference type="NCBI Taxonomy" id="1173027"/>
    <lineage>
        <taxon>Bacteria</taxon>
        <taxon>Bacillati</taxon>
        <taxon>Cyanobacteriota</taxon>
        <taxon>Cyanophyceae</taxon>
        <taxon>Coleofasciculales</taxon>
        <taxon>Coleofasciculaceae</taxon>
        <taxon>Allocoleopsis</taxon>
        <taxon>Allocoleopsis franciscana</taxon>
    </lineage>
</organism>
<dbReference type="GO" id="GO:0003841">
    <property type="term" value="F:1-acylglycerol-3-phosphate O-acyltransferase activity"/>
    <property type="evidence" value="ECO:0007669"/>
    <property type="project" value="TreeGrafter"/>
</dbReference>
<dbReference type="SUPFAM" id="SSF69593">
    <property type="entry name" value="Glycerol-3-phosphate (1)-acyltransferase"/>
    <property type="match status" value="2"/>
</dbReference>
<dbReference type="OrthoDB" id="9803035at2"/>
<dbReference type="PANTHER" id="PTHR10434">
    <property type="entry name" value="1-ACYL-SN-GLYCEROL-3-PHOSPHATE ACYLTRANSFERASE"/>
    <property type="match status" value="1"/>
</dbReference>
<dbReference type="CDD" id="cd07989">
    <property type="entry name" value="LPLAT_AGPAT-like"/>
    <property type="match status" value="1"/>
</dbReference>
<dbReference type="Proteomes" id="UP000010471">
    <property type="component" value="Chromosome"/>
</dbReference>
<keyword evidence="5" id="KW-1185">Reference proteome</keyword>
<dbReference type="InterPro" id="IPR002123">
    <property type="entry name" value="Plipid/glycerol_acylTrfase"/>
</dbReference>
<reference evidence="4 5" key="1">
    <citation type="submission" date="2012-06" db="EMBL/GenBank/DDBJ databases">
        <title>Finished chromosome of genome of Microcoleus sp. PCC 7113.</title>
        <authorList>
            <consortium name="US DOE Joint Genome Institute"/>
            <person name="Gugger M."/>
            <person name="Coursin T."/>
            <person name="Rippka R."/>
            <person name="Tandeau De Marsac N."/>
            <person name="Huntemann M."/>
            <person name="Wei C.-L."/>
            <person name="Han J."/>
            <person name="Detter J.C."/>
            <person name="Han C."/>
            <person name="Tapia R."/>
            <person name="Chen A."/>
            <person name="Kyrpides N."/>
            <person name="Mavromatis K."/>
            <person name="Markowitz V."/>
            <person name="Szeto E."/>
            <person name="Ivanova N."/>
            <person name="Pagani I."/>
            <person name="Pati A."/>
            <person name="Goodwin L."/>
            <person name="Nordberg H.P."/>
            <person name="Cantor M.N."/>
            <person name="Hua S.X."/>
            <person name="Woyke T."/>
            <person name="Kerfeld C.A."/>
        </authorList>
    </citation>
    <scope>NUCLEOTIDE SEQUENCE [LARGE SCALE GENOMIC DNA]</scope>
    <source>
        <strain evidence="4 5">PCC 7113</strain>
    </source>
</reference>
<evidence type="ECO:0000256" key="1">
    <source>
        <dbReference type="ARBA" id="ARBA00022679"/>
    </source>
</evidence>
<evidence type="ECO:0000313" key="5">
    <source>
        <dbReference type="Proteomes" id="UP000010471"/>
    </source>
</evidence>
<sequence length="313" mass="35603">MSTQLHNTQREQNLLPPITPATIQRVREGIAASRDRTVRQCIQNAFDNIETIAQGGCDRRASGWLRRWVMRSLIHTFFRVRVEHPERIPQEPTILAANHLSHIDPFLILSEVPAHPYYYIPGDARTLYNRWWKRQVLGWAGGVIPLERRWKEEMAVIEAAKAGCNDLADLAAAIEQDVPTGADIHTLRWIDRAVQAILARGDGMMIFPEGKLGSVEGQLQLPLARGVAIYALRAGVPIVPVALIGTQDLYFRKELTIRFGEPLRFSQCDRPKPQEVKTALEALQDALMGLLSKDYQEPNGLKLLRYFLNHFFW</sequence>
<keyword evidence="2 4" id="KW-0012">Acyltransferase</keyword>
<dbReference type="GO" id="GO:0006654">
    <property type="term" value="P:phosphatidic acid biosynthetic process"/>
    <property type="evidence" value="ECO:0007669"/>
    <property type="project" value="TreeGrafter"/>
</dbReference>
<dbReference type="AlphaFoldDB" id="K9WIW1"/>
<dbReference type="Pfam" id="PF01553">
    <property type="entry name" value="Acyltransferase"/>
    <property type="match status" value="1"/>
</dbReference>
<proteinExistence type="predicted"/>
<protein>
    <submittedName>
        <fullName evidence="4">1-acyl-sn-glycerol-3-phosphate acyltransferase</fullName>
    </submittedName>
</protein>
<dbReference type="PANTHER" id="PTHR10434:SF11">
    <property type="entry name" value="1-ACYL-SN-GLYCEROL-3-PHOSPHATE ACYLTRANSFERASE"/>
    <property type="match status" value="1"/>
</dbReference>
<dbReference type="RefSeq" id="WP_015183608.1">
    <property type="nucleotide sequence ID" value="NC_019738.1"/>
</dbReference>
<keyword evidence="1 4" id="KW-0808">Transferase</keyword>
<evidence type="ECO:0000313" key="4">
    <source>
        <dbReference type="EMBL" id="AFZ19467.1"/>
    </source>
</evidence>
<dbReference type="STRING" id="1173027.Mic7113_3748"/>
<dbReference type="KEGG" id="mic:Mic7113_3748"/>
<dbReference type="HOGENOM" id="CLU_939147_0_0_3"/>
<gene>
    <name evidence="4" type="ORF">Mic7113_3748</name>
</gene>
<evidence type="ECO:0000259" key="3">
    <source>
        <dbReference type="SMART" id="SM00563"/>
    </source>
</evidence>
<dbReference type="SMART" id="SM00563">
    <property type="entry name" value="PlsC"/>
    <property type="match status" value="1"/>
</dbReference>
<feature type="domain" description="Phospholipid/glycerol acyltransferase" evidence="3">
    <location>
        <begin position="93"/>
        <end position="246"/>
    </location>
</feature>
<dbReference type="EMBL" id="CP003630">
    <property type="protein sequence ID" value="AFZ19467.1"/>
    <property type="molecule type" value="Genomic_DNA"/>
</dbReference>